<evidence type="ECO:0000256" key="1">
    <source>
        <dbReference type="SAM" id="MobiDB-lite"/>
    </source>
</evidence>
<keyword evidence="3" id="KW-1185">Reference proteome</keyword>
<name>A0ABD5QUT2_9EURY</name>
<feature type="compositionally biased region" description="Low complexity" evidence="1">
    <location>
        <begin position="859"/>
        <end position="871"/>
    </location>
</feature>
<evidence type="ECO:0008006" key="4">
    <source>
        <dbReference type="Google" id="ProtNLM"/>
    </source>
</evidence>
<dbReference type="RefSeq" id="WP_136516491.1">
    <property type="nucleotide sequence ID" value="NZ_JBHSKV010000018.1"/>
</dbReference>
<dbReference type="EMBL" id="JBHSKV010000018">
    <property type="protein sequence ID" value="MFC5135840.1"/>
    <property type="molecule type" value="Genomic_DNA"/>
</dbReference>
<evidence type="ECO:0000313" key="2">
    <source>
        <dbReference type="EMBL" id="MFC5135840.1"/>
    </source>
</evidence>
<feature type="compositionally biased region" description="Polar residues" evidence="1">
    <location>
        <begin position="872"/>
        <end position="882"/>
    </location>
</feature>
<feature type="compositionally biased region" description="Basic and acidic residues" evidence="1">
    <location>
        <begin position="1013"/>
        <end position="1026"/>
    </location>
</feature>
<gene>
    <name evidence="2" type="ORF">ACFPJA_14070</name>
</gene>
<feature type="compositionally biased region" description="Basic and acidic residues" evidence="1">
    <location>
        <begin position="1098"/>
        <end position="1111"/>
    </location>
</feature>
<dbReference type="Proteomes" id="UP001596145">
    <property type="component" value="Unassembled WGS sequence"/>
</dbReference>
<dbReference type="AlphaFoldDB" id="A0ABD5QUT2"/>
<feature type="compositionally biased region" description="Low complexity" evidence="1">
    <location>
        <begin position="1135"/>
        <end position="1166"/>
    </location>
</feature>
<reference evidence="2 3" key="1">
    <citation type="journal article" date="2019" name="Int. J. Syst. Evol. Microbiol.">
        <title>The Global Catalogue of Microorganisms (GCM) 10K type strain sequencing project: providing services to taxonomists for standard genome sequencing and annotation.</title>
        <authorList>
            <consortium name="The Broad Institute Genomics Platform"/>
            <consortium name="The Broad Institute Genome Sequencing Center for Infectious Disease"/>
            <person name="Wu L."/>
            <person name="Ma J."/>
        </authorList>
    </citation>
    <scope>NUCLEOTIDE SEQUENCE [LARGE SCALE GENOMIC DNA]</scope>
    <source>
        <strain evidence="2 3">CGMCC 1.16026</strain>
    </source>
</reference>
<feature type="compositionally biased region" description="Low complexity" evidence="1">
    <location>
        <begin position="1086"/>
        <end position="1097"/>
    </location>
</feature>
<proteinExistence type="predicted"/>
<comment type="caution">
    <text evidence="2">The sequence shown here is derived from an EMBL/GenBank/DDBJ whole genome shotgun (WGS) entry which is preliminary data.</text>
</comment>
<evidence type="ECO:0000313" key="3">
    <source>
        <dbReference type="Proteomes" id="UP001596145"/>
    </source>
</evidence>
<accession>A0ABD5QUT2</accession>
<feature type="compositionally biased region" description="Low complexity" evidence="1">
    <location>
        <begin position="923"/>
        <end position="936"/>
    </location>
</feature>
<sequence>MTRENSLRIAVIVAVLTTTVGVAAISFGTSSVNAETSDEVYINETGTPTNIIPGDTSHTIHDIQIDQNNSDFRTDEVQLNINISSISTYGVNTSEAYVGNTTIQNGHLRSQGIYSYENSTESLYLVIEYTGNGDPIQIDKVVIDGLKTNNSEKKSSIKYSFKVTSSTGDLDNSSTNTDDSTFSKEFNIAGGSFQFRDQATGSSDGDRFTIPSATIEDVETNVNSTLIVAFEDGDTRIAGMKSVSRDTINQNNEITIRYLEANGFPGPHKIYLVPESKLSSENYSTGDKLPTAASKFSLATHTGDSLFASINFDNISTNAIIEDNITISSTQLDDEHGGMTPYIVTIHPILSDGSVLTQEYLGTSQIITGNNQDVEIELRNKDGDPVHFSQSNRYAAVMRLVDDGSEVGDSVSLGSFPLLQNSDYNQQFVQNGVSNTALISVNKSEKEISDTKRTFNKSSLNHSQQIYAGGIIAFEGSIDGENRVELHRESTQTESVLEGIESTTNNSTQVHFNTSQLSTGNYSLIGGGFDKQSSFKIIGRADQYSNLISISKSSVVGDLLEFELVTDSNSTKVTITESTTNDSIATATVTTPRGESTTLRFNTYAAGDPDLESDLFTLDGPGTIESVTTSTADGTIPAGEYAITATAEPGGSTDTATATLRDRSMNDLAVYSTTENGVDAFSTPETVTDAIANGTLTPAENVTDDETVVYAVNATGLSGYTAVCDPDLSTGADLDRLAGLEFTVSNESATGSDAAPAATANGTTVLSRETGLFLVGNATETLDETVGTSAETDLTATFDVIDERLRAAAGSNASHAGSEPFTYVQNATGSDGTSDSGETTDDSNETTDTGDPIDDTVDTGDSTGSSNDSATVENETTDVTDGSSHDGGSVNDGSTGDTTEDENESLETAEETTIDDESDGNLDGTVETTTETSSGDDALDSDGADGASGTDTEGADDGGSGGSSGSESNGGVGGSSSGSSGGSGGGGGAVGGDGAIGGDGDDAGSTSGENDGDADRSAENAGRDSDSVGDESSSDSDEESGSRPDLDEENEADASTDRGEGEIGSDGDAEGPGSASDSAANDVGESRAASSRASAARAAEERTIRDRREIGPRPVADTNAPEEAEYVSRSGVLEGGSTPSTAAAATGHDDTSSSGGSDAPGDSLGSSDDDRSARPPTFEEAPLRSTAYDVPGFGVITALLAIASASVLAGRRETP</sequence>
<feature type="region of interest" description="Disordered" evidence="1">
    <location>
        <begin position="811"/>
        <end position="1187"/>
    </location>
</feature>
<feature type="compositionally biased region" description="Gly residues" evidence="1">
    <location>
        <begin position="957"/>
        <end position="998"/>
    </location>
</feature>
<organism evidence="2 3">
    <name type="scientific">Halorubrum glutamatedens</name>
    <dbReference type="NCBI Taxonomy" id="2707018"/>
    <lineage>
        <taxon>Archaea</taxon>
        <taxon>Methanobacteriati</taxon>
        <taxon>Methanobacteriota</taxon>
        <taxon>Stenosarchaea group</taxon>
        <taxon>Halobacteria</taxon>
        <taxon>Halobacteriales</taxon>
        <taxon>Haloferacaceae</taxon>
        <taxon>Halorubrum</taxon>
    </lineage>
</organism>
<feature type="compositionally biased region" description="Acidic residues" evidence="1">
    <location>
        <begin position="898"/>
        <end position="920"/>
    </location>
</feature>
<feature type="compositionally biased region" description="Acidic residues" evidence="1">
    <location>
        <begin position="1027"/>
        <end position="1039"/>
    </location>
</feature>
<protein>
    <recommendedName>
        <fullName evidence="4">Cell surface glycoprotein</fullName>
    </recommendedName>
</protein>
<feature type="compositionally biased region" description="Low complexity" evidence="1">
    <location>
        <begin position="828"/>
        <end position="837"/>
    </location>
</feature>